<comment type="similarity">
    <text evidence="1">Belongs to the NifX/NifY family.</text>
</comment>
<keyword evidence="2" id="KW-0535">Nitrogen fixation</keyword>
<dbReference type="InterPro" id="IPR051840">
    <property type="entry name" value="NifX/NifY_domain"/>
</dbReference>
<dbReference type="CDD" id="cd00853">
    <property type="entry name" value="NifX"/>
    <property type="match status" value="1"/>
</dbReference>
<dbReference type="InterPro" id="IPR034169">
    <property type="entry name" value="NifX-like"/>
</dbReference>
<proteinExistence type="inferred from homology"/>
<dbReference type="PANTHER" id="PTHR33937">
    <property type="entry name" value="IRON-MOLYBDENUM PROTEIN-RELATED-RELATED"/>
    <property type="match status" value="1"/>
</dbReference>
<organism evidence="4 5">
    <name type="scientific">Frankia umida</name>
    <dbReference type="NCBI Taxonomy" id="573489"/>
    <lineage>
        <taxon>Bacteria</taxon>
        <taxon>Bacillati</taxon>
        <taxon>Actinomycetota</taxon>
        <taxon>Actinomycetes</taxon>
        <taxon>Frankiales</taxon>
        <taxon>Frankiaceae</taxon>
        <taxon>Frankia</taxon>
    </lineage>
</organism>
<dbReference type="SUPFAM" id="SSF53146">
    <property type="entry name" value="Nitrogenase accessory factor-like"/>
    <property type="match status" value="1"/>
</dbReference>
<dbReference type="Gene3D" id="3.30.420.130">
    <property type="entry name" value="Dinitrogenase iron-molybdenum cofactor biosynthesis domain"/>
    <property type="match status" value="1"/>
</dbReference>
<dbReference type="PANTHER" id="PTHR33937:SF1">
    <property type="entry name" value="IRON-MOLIBDENUM COFACTOR PROCESSING PROTEIN"/>
    <property type="match status" value="1"/>
</dbReference>
<protein>
    <submittedName>
        <fullName evidence="4">Nitrogen fixation protein NifX</fullName>
    </submittedName>
</protein>
<evidence type="ECO:0000256" key="2">
    <source>
        <dbReference type="ARBA" id="ARBA00023231"/>
    </source>
</evidence>
<name>A0ABT0JTU7_9ACTN</name>
<dbReference type="Proteomes" id="UP001201873">
    <property type="component" value="Unassembled WGS sequence"/>
</dbReference>
<evidence type="ECO:0000313" key="5">
    <source>
        <dbReference type="Proteomes" id="UP001201873"/>
    </source>
</evidence>
<dbReference type="InterPro" id="IPR013480">
    <property type="entry name" value="NifX"/>
</dbReference>
<feature type="domain" description="Dinitrogenase iron-molybdenum cofactor biosynthesis" evidence="3">
    <location>
        <begin position="10"/>
        <end position="103"/>
    </location>
</feature>
<evidence type="ECO:0000256" key="1">
    <source>
        <dbReference type="ARBA" id="ARBA00010285"/>
    </source>
</evidence>
<reference evidence="4 5" key="1">
    <citation type="submission" date="2022-04" db="EMBL/GenBank/DDBJ databases">
        <title>Genome diversity in the genus Frankia.</title>
        <authorList>
            <person name="Carlos-Shanley C."/>
            <person name="Hahn D."/>
        </authorList>
    </citation>
    <scope>NUCLEOTIDE SEQUENCE [LARGE SCALE GENOMIC DNA]</scope>
    <source>
        <strain evidence="4 5">Ag45/Mut15</strain>
    </source>
</reference>
<dbReference type="InterPro" id="IPR003731">
    <property type="entry name" value="Di-Nase_FeMo-co_biosynth"/>
</dbReference>
<dbReference type="RefSeq" id="WP_248810914.1">
    <property type="nucleotide sequence ID" value="NZ_JALKFT010000003.1"/>
</dbReference>
<dbReference type="NCBIfam" id="TIGR02663">
    <property type="entry name" value="nifX"/>
    <property type="match status" value="1"/>
</dbReference>
<dbReference type="InterPro" id="IPR036105">
    <property type="entry name" value="DiNase_FeMo-co_biosyn_sf"/>
</dbReference>
<gene>
    <name evidence="4" type="primary">nifX</name>
    <name evidence="4" type="ORF">MXD59_04125</name>
</gene>
<evidence type="ECO:0000259" key="3">
    <source>
        <dbReference type="Pfam" id="PF02579"/>
    </source>
</evidence>
<keyword evidence="5" id="KW-1185">Reference proteome</keyword>
<evidence type="ECO:0000313" key="4">
    <source>
        <dbReference type="EMBL" id="MCK9874976.1"/>
    </source>
</evidence>
<sequence>MLKIAFATGDGTAVDSHFGWCRRFDIYEVSPEGSRLLESRLLDEASEDEENKIETRLSAVLDCAILNICDIGGTAAARVIKAKIHPVKVLKGTPIPELLDRYVTTLAGTPPPWLRKVMKGREPQTPPAQNWTRSVSAVLKGDAA</sequence>
<accession>A0ABT0JTU7</accession>
<dbReference type="EMBL" id="JALKFT010000003">
    <property type="protein sequence ID" value="MCK9874976.1"/>
    <property type="molecule type" value="Genomic_DNA"/>
</dbReference>
<dbReference type="Pfam" id="PF02579">
    <property type="entry name" value="Nitro_FeMo-Co"/>
    <property type="match status" value="1"/>
</dbReference>
<comment type="caution">
    <text evidence="4">The sequence shown here is derived from an EMBL/GenBank/DDBJ whole genome shotgun (WGS) entry which is preliminary data.</text>
</comment>